<dbReference type="Pfam" id="PF04782">
    <property type="entry name" value="DUF632"/>
    <property type="match status" value="1"/>
</dbReference>
<dbReference type="PANTHER" id="PTHR21450:SF7">
    <property type="entry name" value="DNA LIGASE (DUF630 AND DUF632)"/>
    <property type="match status" value="1"/>
</dbReference>
<feature type="domain" description="DUF632" evidence="2">
    <location>
        <begin position="401"/>
        <end position="706"/>
    </location>
</feature>
<evidence type="ECO:0000259" key="2">
    <source>
        <dbReference type="Pfam" id="PF04782"/>
    </source>
</evidence>
<dbReference type="InterPro" id="IPR006868">
    <property type="entry name" value="DUF630"/>
</dbReference>
<proteinExistence type="predicted"/>
<accession>A0A1D1Y9X4</accession>
<dbReference type="PANTHER" id="PTHR21450">
    <property type="entry name" value="PROTEIN ALTERED PHOSPHATE STARVATION RESPONSE 1"/>
    <property type="match status" value="1"/>
</dbReference>
<dbReference type="PRINTS" id="PR01217">
    <property type="entry name" value="PRICHEXTENSN"/>
</dbReference>
<dbReference type="AlphaFoldDB" id="A0A1D1Y9X4"/>
<feature type="compositionally biased region" description="Basic residues" evidence="1">
    <location>
        <begin position="1"/>
        <end position="14"/>
    </location>
</feature>
<feature type="compositionally biased region" description="Pro residues" evidence="1">
    <location>
        <begin position="259"/>
        <end position="279"/>
    </location>
</feature>
<dbReference type="EMBL" id="GDJX01016499">
    <property type="protein sequence ID" value="JAT51437.1"/>
    <property type="molecule type" value="Transcribed_RNA"/>
</dbReference>
<evidence type="ECO:0000256" key="1">
    <source>
        <dbReference type="SAM" id="MobiDB-lite"/>
    </source>
</evidence>
<feature type="region of interest" description="Disordered" evidence="1">
    <location>
        <begin position="153"/>
        <end position="327"/>
    </location>
</feature>
<evidence type="ECO:0000313" key="4">
    <source>
        <dbReference type="EMBL" id="JAT51437.1"/>
    </source>
</evidence>
<feature type="region of interest" description="Disordered" evidence="1">
    <location>
        <begin position="1"/>
        <end position="31"/>
    </location>
</feature>
<feature type="compositionally biased region" description="Pro residues" evidence="1">
    <location>
        <begin position="186"/>
        <end position="196"/>
    </location>
</feature>
<feature type="domain" description="DUF630" evidence="3">
    <location>
        <begin position="90"/>
        <end position="148"/>
    </location>
</feature>
<dbReference type="InterPro" id="IPR006867">
    <property type="entry name" value="DUF632"/>
</dbReference>
<sequence length="841" mass="93294">CQFKKGQKGTKRKGGGYPSRWREKGEQNEGKRRIPHLFQLLLLLQALPPSPPSPSPPPPLLDRFPPHAAAAGCWRSLPTSPLPGGGEAAMGCTQSKIENEEAVSRCKDRKVFMKEAVGARNAFAAAHSAYAVALKNTGAALSGYGQAEFEDVVAGGGGVPPSSSSSASSSSSSAVPAVKPPVDESLPPPPPLPPEFSPSQSPLLRSASMPDLPLPKARRRRAANDQPSPAEPSIREEEDGEDGEDDPRVDAPATDSAAPPAPPPRPPPQPSRAPPPPPETKATTWEYFFGMDENMHGTPLAEPEEIRHEKDDGGEEGGGAGKYKRGAYSAASTSASVDADIPDDLPPPVTPEKMVVEEPPALPKQLKKQKGLAHHQYAASTGSVDPKKGKMVPVVTPSVTMVQILRELDDHFLKASQSAQEVSVMLEATRLHYHSNFADNRGHIDHSARVMRAITWNRSFKGLANADDGKDDFDNDKLETHATILDKLLAWEKKLYDEVKASELMKLEYQRKVGVLRKQEKHGANPEAHEKTKAAVSHLHTRYIVDMQSMDSTVSEIQRLRDDQLYPKLVDLVGGMAKMWETMFVEHNSQLKIVSDVRAIDASNAPKETSKQLFEVTIQLCGIADEWHTQFHKLVSHQKEYIKALNSWLKLNLIPIESSLKEKVSSPPRVTRPPIQTLLQEWHDLLENLPDERAKAAIHTFSAVIKAIMMHQQDELKQKQRCEEIHREYIRKKQAFEDWHQKYIMRRTPTSVEIDPDGTENVNQKDPVVDRQFAVETLKKRLDDEFESHQKLCKQAREKSVHSLKSHLPELFRAMSEFAHGCSEMYGILRNIPLMQNDTAS</sequence>
<gene>
    <name evidence="4" type="ORF">g.15334</name>
</gene>
<feature type="compositionally biased region" description="Basic and acidic residues" evidence="1">
    <location>
        <begin position="20"/>
        <end position="31"/>
    </location>
</feature>
<feature type="non-terminal residue" evidence="4">
    <location>
        <position position="1"/>
    </location>
</feature>
<dbReference type="Pfam" id="PF04783">
    <property type="entry name" value="DUF630"/>
    <property type="match status" value="1"/>
</dbReference>
<feature type="compositionally biased region" description="Acidic residues" evidence="1">
    <location>
        <begin position="236"/>
        <end position="247"/>
    </location>
</feature>
<name>A0A1D1Y9X4_9ARAE</name>
<organism evidence="4">
    <name type="scientific">Anthurium amnicola</name>
    <dbReference type="NCBI Taxonomy" id="1678845"/>
    <lineage>
        <taxon>Eukaryota</taxon>
        <taxon>Viridiplantae</taxon>
        <taxon>Streptophyta</taxon>
        <taxon>Embryophyta</taxon>
        <taxon>Tracheophyta</taxon>
        <taxon>Spermatophyta</taxon>
        <taxon>Magnoliopsida</taxon>
        <taxon>Liliopsida</taxon>
        <taxon>Araceae</taxon>
        <taxon>Pothoideae</taxon>
        <taxon>Potheae</taxon>
        <taxon>Anthurium</taxon>
    </lineage>
</organism>
<feature type="compositionally biased region" description="Low complexity" evidence="1">
    <location>
        <begin position="160"/>
        <end position="177"/>
    </location>
</feature>
<reference evidence="4" key="1">
    <citation type="submission" date="2015-07" db="EMBL/GenBank/DDBJ databases">
        <title>Transcriptome Assembly of Anthurium amnicola.</title>
        <authorList>
            <person name="Suzuki J."/>
        </authorList>
    </citation>
    <scope>NUCLEOTIDE SEQUENCE</scope>
</reference>
<evidence type="ECO:0000259" key="3">
    <source>
        <dbReference type="Pfam" id="PF04783"/>
    </source>
</evidence>
<protein>
    <submittedName>
        <fullName evidence="4">Uncharacterized protein</fullName>
    </submittedName>
</protein>